<dbReference type="InterPro" id="IPR018755">
    <property type="entry name" value="Phage_Mu_Gp48"/>
</dbReference>
<evidence type="ECO:0000313" key="1">
    <source>
        <dbReference type="EMBL" id="DAF46970.1"/>
    </source>
</evidence>
<organism evidence="1">
    <name type="scientific">Myoviridae sp. ctnzH2</name>
    <dbReference type="NCBI Taxonomy" id="2827707"/>
    <lineage>
        <taxon>Viruses</taxon>
        <taxon>Duplodnaviria</taxon>
        <taxon>Heunggongvirae</taxon>
        <taxon>Uroviricota</taxon>
        <taxon>Caudoviricetes</taxon>
    </lineage>
</organism>
<protein>
    <submittedName>
        <fullName evidence="1">Tail protein</fullName>
    </submittedName>
</protein>
<accession>A0A8S5S8D9</accession>
<name>A0A8S5S8D9_9CAUD</name>
<reference evidence="1" key="1">
    <citation type="journal article" date="2021" name="Proc. Natl. Acad. Sci. U.S.A.">
        <title>A Catalog of Tens of Thousands of Viruses from Human Metagenomes Reveals Hidden Associations with Chronic Diseases.</title>
        <authorList>
            <person name="Tisza M.J."/>
            <person name="Buck C.B."/>
        </authorList>
    </citation>
    <scope>NUCLEOTIDE SEQUENCE</scope>
    <source>
        <strain evidence="1">CtnzH2</strain>
    </source>
</reference>
<dbReference type="Pfam" id="PF10076">
    <property type="entry name" value="Phage_Mu_Gp48"/>
    <property type="match status" value="1"/>
</dbReference>
<proteinExistence type="predicted"/>
<sequence>MADRYINLKELLPLYLQAYKELAAPMDAETPEFQIIEAEHNRIIANRYIVTCDEEGIVRYEQLMGIQPKADDTLEDRIFRCITKWNVCLPYNYAFLDQKLRELCGAEYTLDLDIAGQTVTVKVGLAQKNQYDVVAEMLEEIVPCNLQLNLSLLYNQYQALKPYPHIILAQFTHWELRNLSIPRNLSAAVENIAAYTVDDLARFTVEEVADIGIRKKV</sequence>
<dbReference type="EMBL" id="BK032549">
    <property type="protein sequence ID" value="DAF46970.1"/>
    <property type="molecule type" value="Genomic_DNA"/>
</dbReference>